<evidence type="ECO:0000313" key="4">
    <source>
        <dbReference type="Proteomes" id="UP001589776"/>
    </source>
</evidence>
<gene>
    <name evidence="3" type="ORF">ACFFK0_11695</name>
</gene>
<dbReference type="Proteomes" id="UP001589776">
    <property type="component" value="Unassembled WGS sequence"/>
</dbReference>
<name>A0ABV6DKE0_9BACL</name>
<keyword evidence="1" id="KW-0732">Signal</keyword>
<dbReference type="EMBL" id="JBHLWN010000046">
    <property type="protein sequence ID" value="MFC0213110.1"/>
    <property type="molecule type" value="Genomic_DNA"/>
</dbReference>
<evidence type="ECO:0000256" key="1">
    <source>
        <dbReference type="SAM" id="SignalP"/>
    </source>
</evidence>
<dbReference type="InterPro" id="IPR001119">
    <property type="entry name" value="SLH_dom"/>
</dbReference>
<protein>
    <submittedName>
        <fullName evidence="3">S-layer homology domain-containing protein</fullName>
    </submittedName>
</protein>
<sequence length="277" mass="29662">MNNKWKRVTLIGAVVLSVAVGGASAYGFEDTKGDPAEAEINALSQAGIINGITESQFNPRGTMTLAQGIHMIVKGLGLNLDALRFIKEPVATDMFDHVANDAWYAQSMIIAFHNGLTLPRSLDPNANLTEGAFASLLIEGLRAKTEQEPPATLFGDAAGSKAELSRSKAAQLITKAITFLKNESKDDQKEQPVLMERTKAAEGVDLVTLTWPARPTAGYSVKIEGIDFEGTAPSGIAVIRYSLHEPKPGSINAQVISDVQATAYVGSDWKIELKPVK</sequence>
<keyword evidence="4" id="KW-1185">Reference proteome</keyword>
<dbReference type="Pfam" id="PF14343">
    <property type="entry name" value="PrcB_C"/>
    <property type="match status" value="1"/>
</dbReference>
<proteinExistence type="predicted"/>
<dbReference type="PROSITE" id="PS51272">
    <property type="entry name" value="SLH"/>
    <property type="match status" value="1"/>
</dbReference>
<feature type="signal peptide" evidence="1">
    <location>
        <begin position="1"/>
        <end position="25"/>
    </location>
</feature>
<dbReference type="InterPro" id="IPR025748">
    <property type="entry name" value="PrcB_C_dom"/>
</dbReference>
<comment type="caution">
    <text evidence="3">The sequence shown here is derived from an EMBL/GenBank/DDBJ whole genome shotgun (WGS) entry which is preliminary data.</text>
</comment>
<dbReference type="Pfam" id="PF00395">
    <property type="entry name" value="SLH"/>
    <property type="match status" value="1"/>
</dbReference>
<dbReference type="RefSeq" id="WP_377470368.1">
    <property type="nucleotide sequence ID" value="NZ_JBHLWN010000046.1"/>
</dbReference>
<evidence type="ECO:0000313" key="3">
    <source>
        <dbReference type="EMBL" id="MFC0213110.1"/>
    </source>
</evidence>
<evidence type="ECO:0000259" key="2">
    <source>
        <dbReference type="PROSITE" id="PS51272"/>
    </source>
</evidence>
<organism evidence="3 4">
    <name type="scientific">Paenibacillus chartarius</name>
    <dbReference type="NCBI Taxonomy" id="747481"/>
    <lineage>
        <taxon>Bacteria</taxon>
        <taxon>Bacillati</taxon>
        <taxon>Bacillota</taxon>
        <taxon>Bacilli</taxon>
        <taxon>Bacillales</taxon>
        <taxon>Paenibacillaceae</taxon>
        <taxon>Paenibacillus</taxon>
    </lineage>
</organism>
<feature type="domain" description="SLH" evidence="2">
    <location>
        <begin position="23"/>
        <end position="86"/>
    </location>
</feature>
<accession>A0ABV6DKE0</accession>
<reference evidence="3 4" key="1">
    <citation type="submission" date="2024-09" db="EMBL/GenBank/DDBJ databases">
        <authorList>
            <person name="Sun Q."/>
            <person name="Mori K."/>
        </authorList>
    </citation>
    <scope>NUCLEOTIDE SEQUENCE [LARGE SCALE GENOMIC DNA]</scope>
    <source>
        <strain evidence="3 4">CCM 7759</strain>
    </source>
</reference>
<feature type="chain" id="PRO_5045101119" evidence="1">
    <location>
        <begin position="26"/>
        <end position="277"/>
    </location>
</feature>